<feature type="binding site" evidence="9">
    <location>
        <begin position="205"/>
        <end position="210"/>
    </location>
    <ligand>
        <name>ATP</name>
        <dbReference type="ChEBI" id="CHEBI:30616"/>
    </ligand>
</feature>
<evidence type="ECO:0000256" key="3">
    <source>
        <dbReference type="ARBA" id="ARBA00022741"/>
    </source>
</evidence>
<keyword evidence="3 9" id="KW-0547">Nucleotide-binding</keyword>
<dbReference type="InterPro" id="IPR011877">
    <property type="entry name" value="Ribokinase"/>
</dbReference>
<dbReference type="HAMAP" id="MF_01987">
    <property type="entry name" value="Ribokinase"/>
    <property type="match status" value="1"/>
</dbReference>
<keyword evidence="2 9" id="KW-0479">Metal-binding</keyword>
<dbReference type="GO" id="GO:0004747">
    <property type="term" value="F:ribokinase activity"/>
    <property type="evidence" value="ECO:0007669"/>
    <property type="project" value="UniProtKB-UniRule"/>
</dbReference>
<feature type="binding site" evidence="9">
    <location>
        <position position="270"/>
    </location>
    <ligand>
        <name>K(+)</name>
        <dbReference type="ChEBI" id="CHEBI:29103"/>
    </ligand>
</feature>
<comment type="similarity">
    <text evidence="9">Belongs to the carbohydrate kinase PfkB family. Ribokinase subfamily.</text>
</comment>
<evidence type="ECO:0000313" key="11">
    <source>
        <dbReference type="EMBL" id="KAA9006837.1"/>
    </source>
</evidence>
<evidence type="ECO:0000259" key="10">
    <source>
        <dbReference type="Pfam" id="PF00294"/>
    </source>
</evidence>
<evidence type="ECO:0000256" key="5">
    <source>
        <dbReference type="ARBA" id="ARBA00022840"/>
    </source>
</evidence>
<feature type="binding site" evidence="9">
    <location>
        <position position="272"/>
    </location>
    <ligand>
        <name>K(+)</name>
        <dbReference type="ChEBI" id="CHEBI:29103"/>
    </ligand>
</feature>
<evidence type="ECO:0000256" key="8">
    <source>
        <dbReference type="ARBA" id="ARBA00023277"/>
    </source>
</evidence>
<feature type="binding site" evidence="9">
    <location>
        <position position="267"/>
    </location>
    <ligand>
        <name>K(+)</name>
        <dbReference type="ChEBI" id="CHEBI:29103"/>
    </ligand>
</feature>
<feature type="domain" description="Carbohydrate kinase PfkB" evidence="10">
    <location>
        <begin position="6"/>
        <end position="278"/>
    </location>
</feature>
<dbReference type="EMBL" id="VYQE01000004">
    <property type="protein sequence ID" value="KAA9006837.1"/>
    <property type="molecule type" value="Genomic_DNA"/>
</dbReference>
<dbReference type="PANTHER" id="PTHR10584">
    <property type="entry name" value="SUGAR KINASE"/>
    <property type="match status" value="1"/>
</dbReference>
<dbReference type="GO" id="GO:0005737">
    <property type="term" value="C:cytoplasm"/>
    <property type="evidence" value="ECO:0007669"/>
    <property type="project" value="UniProtKB-SubCell"/>
</dbReference>
<feature type="binding site" evidence="9">
    <location>
        <position position="233"/>
    </location>
    <ligand>
        <name>K(+)</name>
        <dbReference type="ChEBI" id="CHEBI:29103"/>
    </ligand>
</feature>
<dbReference type="EC" id="2.7.1.15" evidence="9"/>
<dbReference type="PANTHER" id="PTHR10584:SF166">
    <property type="entry name" value="RIBOKINASE"/>
    <property type="match status" value="1"/>
</dbReference>
<dbReference type="PRINTS" id="PR00990">
    <property type="entry name" value="RIBOKINASE"/>
</dbReference>
<dbReference type="InterPro" id="IPR029056">
    <property type="entry name" value="Ribokinase-like"/>
</dbReference>
<proteinExistence type="inferred from homology"/>
<evidence type="ECO:0000256" key="1">
    <source>
        <dbReference type="ARBA" id="ARBA00022679"/>
    </source>
</evidence>
<keyword evidence="7 9" id="KW-0630">Potassium</keyword>
<dbReference type="Pfam" id="PF00294">
    <property type="entry name" value="PfkB"/>
    <property type="match status" value="1"/>
</dbReference>
<comment type="subunit">
    <text evidence="9">Homodimer.</text>
</comment>
<dbReference type="AlphaFoldDB" id="A0A5J5GFI9"/>
<comment type="caution">
    <text evidence="9">Lacks conserved residue(s) required for the propagation of feature annotation.</text>
</comment>
<dbReference type="UniPathway" id="UPA00916">
    <property type="reaction ID" value="UER00889"/>
</dbReference>
<evidence type="ECO:0000313" key="12">
    <source>
        <dbReference type="Proteomes" id="UP000326554"/>
    </source>
</evidence>
<feature type="binding site" evidence="9">
    <location>
        <position position="179"/>
    </location>
    <ligand>
        <name>ATP</name>
        <dbReference type="ChEBI" id="CHEBI:30616"/>
    </ligand>
</feature>
<evidence type="ECO:0000256" key="7">
    <source>
        <dbReference type="ARBA" id="ARBA00022958"/>
    </source>
</evidence>
<feature type="binding site" evidence="9">
    <location>
        <position position="136"/>
    </location>
    <ligand>
        <name>substrate</name>
    </ligand>
</feature>
<keyword evidence="9" id="KW-0963">Cytoplasm</keyword>
<keyword evidence="6 9" id="KW-0460">Magnesium</keyword>
<dbReference type="Gene3D" id="3.40.1190.20">
    <property type="match status" value="1"/>
</dbReference>
<accession>A0A5J5GFI9</accession>
<feature type="active site" description="Proton acceptor" evidence="9">
    <location>
        <position position="237"/>
    </location>
</feature>
<feature type="binding site" evidence="9">
    <location>
        <begin position="10"/>
        <end position="12"/>
    </location>
    <ligand>
        <name>substrate</name>
    </ligand>
</feature>
<organism evidence="11 12">
    <name type="scientific">Histidinibacterium aquaticum</name>
    <dbReference type="NCBI Taxonomy" id="2613962"/>
    <lineage>
        <taxon>Bacteria</taxon>
        <taxon>Pseudomonadati</taxon>
        <taxon>Pseudomonadota</taxon>
        <taxon>Alphaproteobacteria</taxon>
        <taxon>Rhodobacterales</taxon>
        <taxon>Paracoccaceae</taxon>
        <taxon>Histidinibacterium</taxon>
    </lineage>
</organism>
<evidence type="ECO:0000256" key="2">
    <source>
        <dbReference type="ARBA" id="ARBA00022723"/>
    </source>
</evidence>
<dbReference type="GO" id="GO:0046872">
    <property type="term" value="F:metal ion binding"/>
    <property type="evidence" value="ECO:0007669"/>
    <property type="project" value="UniProtKB-KW"/>
</dbReference>
<protein>
    <recommendedName>
        <fullName evidence="9">Ribokinase</fullName>
        <shortName evidence="9">RK</shortName>
        <ecNumber evidence="9">2.7.1.15</ecNumber>
    </recommendedName>
</protein>
<evidence type="ECO:0000256" key="6">
    <source>
        <dbReference type="ARBA" id="ARBA00022842"/>
    </source>
</evidence>
<dbReference type="InterPro" id="IPR002139">
    <property type="entry name" value="Ribo/fructo_kinase"/>
</dbReference>
<feature type="binding site" evidence="9">
    <location>
        <position position="231"/>
    </location>
    <ligand>
        <name>K(+)</name>
        <dbReference type="ChEBI" id="CHEBI:29103"/>
    </ligand>
</feature>
<keyword evidence="1 9" id="KW-0808">Transferase</keyword>
<dbReference type="CDD" id="cd01174">
    <property type="entry name" value="ribokinase"/>
    <property type="match status" value="1"/>
</dbReference>
<comment type="subcellular location">
    <subcellularLocation>
        <location evidence="9">Cytoplasm</location>
    </subcellularLocation>
</comment>
<comment type="cofactor">
    <cofactor evidence="9">
        <name>Mg(2+)</name>
        <dbReference type="ChEBI" id="CHEBI:18420"/>
    </cofactor>
    <text evidence="9">Requires a divalent cation, most likely magnesium in vivo, as an electrophilic catalyst to aid phosphoryl group transfer. It is the chelate of the metal and the nucleotide that is the actual substrate.</text>
</comment>
<comment type="activity regulation">
    <text evidence="9">Activated by a monovalent cation that binds near, but not in, the active site. The most likely occupant of the site in vivo is potassium. Ion binding induces a conformational change that may alter substrate affinity.</text>
</comment>
<keyword evidence="4 9" id="KW-0418">Kinase</keyword>
<dbReference type="RefSeq" id="WP_150445855.1">
    <property type="nucleotide sequence ID" value="NZ_VYQE01000004.1"/>
</dbReference>
<comment type="function">
    <text evidence="9">Catalyzes the phosphorylation of ribose at O-5 in a reaction requiring ATP and magnesium. The resulting D-ribose-5-phosphate can then be used either for sythesis of nucleotides, histidine, and tryptophan, or as a component of the pentose phosphate pathway.</text>
</comment>
<feature type="binding site" evidence="9">
    <location>
        <begin position="38"/>
        <end position="42"/>
    </location>
    <ligand>
        <name>substrate</name>
    </ligand>
</feature>
<dbReference type="Proteomes" id="UP000326554">
    <property type="component" value="Unassembled WGS sequence"/>
</dbReference>
<dbReference type="InterPro" id="IPR011611">
    <property type="entry name" value="PfkB_dom"/>
</dbReference>
<keyword evidence="12" id="KW-1185">Reference proteome</keyword>
<feature type="binding site" evidence="9">
    <location>
        <position position="237"/>
    </location>
    <ligand>
        <name>substrate</name>
    </ligand>
</feature>
<gene>
    <name evidence="9" type="primary">rbsK</name>
    <name evidence="11" type="ORF">F3S47_13755</name>
</gene>
<evidence type="ECO:0000256" key="4">
    <source>
        <dbReference type="ARBA" id="ARBA00022777"/>
    </source>
</evidence>
<feature type="binding site" evidence="9">
    <location>
        <begin position="236"/>
        <end position="237"/>
    </location>
    <ligand>
        <name>ATP</name>
        <dbReference type="ChEBI" id="CHEBI:30616"/>
    </ligand>
</feature>
<name>A0A5J5GFI9_9RHOB</name>
<dbReference type="GO" id="GO:0005524">
    <property type="term" value="F:ATP binding"/>
    <property type="evidence" value="ECO:0007669"/>
    <property type="project" value="UniProtKB-UniRule"/>
</dbReference>
<comment type="caution">
    <text evidence="11">The sequence shown here is derived from an EMBL/GenBank/DDBJ whole genome shotgun (WGS) entry which is preliminary data.</text>
</comment>
<reference evidence="11 12" key="1">
    <citation type="submission" date="2019-09" db="EMBL/GenBank/DDBJ databases">
        <authorList>
            <person name="Park J.-S."/>
            <person name="Choi H.-J."/>
        </authorList>
    </citation>
    <scope>NUCLEOTIDE SEQUENCE [LARGE SCALE GENOMIC DNA]</scope>
    <source>
        <strain evidence="11 12">176SS1-4</strain>
    </source>
</reference>
<dbReference type="SUPFAM" id="SSF53613">
    <property type="entry name" value="Ribokinase-like"/>
    <property type="match status" value="1"/>
</dbReference>
<keyword evidence="8 9" id="KW-0119">Carbohydrate metabolism</keyword>
<evidence type="ECO:0000256" key="9">
    <source>
        <dbReference type="HAMAP-Rule" id="MF_01987"/>
    </source>
</evidence>
<keyword evidence="5 9" id="KW-0067">ATP-binding</keyword>
<sequence>MAVWNLGSINEDIVYSVPHIPAAGETLAATQMRHYLGGKGANMSVALARAGAEVRHIGAIGQSSDWIVDRLSGAGVDTRHIARLPFATGHAIIVVDDAGENAITLFPGANAEIPVETVQGALSEAKTGDWFLAQNETVLQEESATLAKDLGLRVAYAAAPFSAGAARAMVPMTDLLVLNAVEAAQLEEASGQGIADLPVADVIVTRGAEGCDWVTAEGTRHFEALKVEPVDTTGAGDTFTGYLLAGLDRGASMEEAIELAQRAAALMVTRHGTSDVIPDIAEVQAFRP</sequence>
<comment type="catalytic activity">
    <reaction evidence="9">
        <text>D-ribose + ATP = D-ribose 5-phosphate + ADP + H(+)</text>
        <dbReference type="Rhea" id="RHEA:13697"/>
        <dbReference type="ChEBI" id="CHEBI:15378"/>
        <dbReference type="ChEBI" id="CHEBI:30616"/>
        <dbReference type="ChEBI" id="CHEBI:47013"/>
        <dbReference type="ChEBI" id="CHEBI:78346"/>
        <dbReference type="ChEBI" id="CHEBI:456216"/>
        <dbReference type="EC" id="2.7.1.15"/>
    </reaction>
</comment>
<dbReference type="GO" id="GO:0019303">
    <property type="term" value="P:D-ribose catabolic process"/>
    <property type="evidence" value="ECO:0007669"/>
    <property type="project" value="UniProtKB-UniRule"/>
</dbReference>
<comment type="pathway">
    <text evidence="9">Carbohydrate metabolism; D-ribose degradation; D-ribose 5-phosphate from beta-D-ribopyranose: step 2/2.</text>
</comment>